<dbReference type="PRINTS" id="PR01887">
    <property type="entry name" value="SPECTRNALPHA"/>
</dbReference>
<dbReference type="GO" id="GO:0030427">
    <property type="term" value="C:site of polarized growth"/>
    <property type="evidence" value="ECO:0007669"/>
    <property type="project" value="TreeGrafter"/>
</dbReference>
<dbReference type="AlphaFoldDB" id="A0A060X875"/>
<dbReference type="GO" id="GO:0030864">
    <property type="term" value="C:cortical actin cytoskeleton"/>
    <property type="evidence" value="ECO:0007669"/>
    <property type="project" value="TreeGrafter"/>
</dbReference>
<dbReference type="PROSITE" id="PS50002">
    <property type="entry name" value="SH3"/>
    <property type="match status" value="1"/>
</dbReference>
<evidence type="ECO:0000256" key="5">
    <source>
        <dbReference type="ARBA" id="ARBA00023212"/>
    </source>
</evidence>
<dbReference type="GO" id="GO:0045211">
    <property type="term" value="C:postsynaptic membrane"/>
    <property type="evidence" value="ECO:0007669"/>
    <property type="project" value="TreeGrafter"/>
</dbReference>
<dbReference type="PANTHER" id="PTHR10829">
    <property type="entry name" value="CORTACTIN AND DREBRIN"/>
    <property type="match status" value="1"/>
</dbReference>
<dbReference type="GO" id="GO:0014069">
    <property type="term" value="C:postsynaptic density"/>
    <property type="evidence" value="ECO:0007669"/>
    <property type="project" value="TreeGrafter"/>
</dbReference>
<gene>
    <name evidence="8" type="ORF">GSONMT00019229001</name>
</gene>
<proteinExistence type="predicted"/>
<keyword evidence="5" id="KW-0206">Cytoskeleton</keyword>
<dbReference type="GO" id="GO:0005884">
    <property type="term" value="C:actin filament"/>
    <property type="evidence" value="ECO:0007669"/>
    <property type="project" value="TreeGrafter"/>
</dbReference>
<dbReference type="PANTHER" id="PTHR10829:SF9">
    <property type="entry name" value="ADF-H DOMAIN-CONTAINING PROTEIN"/>
    <property type="match status" value="1"/>
</dbReference>
<keyword evidence="2 6" id="KW-0728">SH3 domain</keyword>
<keyword evidence="3" id="KW-0963">Cytoplasm</keyword>
<dbReference type="GO" id="GO:0061003">
    <property type="term" value="P:positive regulation of dendritic spine morphogenesis"/>
    <property type="evidence" value="ECO:0007669"/>
    <property type="project" value="TreeGrafter"/>
</dbReference>
<dbReference type="Proteomes" id="UP000193380">
    <property type="component" value="Unassembled WGS sequence"/>
</dbReference>
<dbReference type="GO" id="GO:0048812">
    <property type="term" value="P:neuron projection morphogenesis"/>
    <property type="evidence" value="ECO:0007669"/>
    <property type="project" value="TreeGrafter"/>
</dbReference>
<dbReference type="PRINTS" id="PR00452">
    <property type="entry name" value="SH3DOMAIN"/>
</dbReference>
<dbReference type="SUPFAM" id="SSF50044">
    <property type="entry name" value="SH3-domain"/>
    <property type="match status" value="1"/>
</dbReference>
<comment type="subcellular location">
    <subcellularLocation>
        <location evidence="1">Cytoplasm</location>
        <location evidence="1">Cytoskeleton</location>
    </subcellularLocation>
</comment>
<name>A0A060X875_ONCMY</name>
<dbReference type="GO" id="GO:0030425">
    <property type="term" value="C:dendrite"/>
    <property type="evidence" value="ECO:0007669"/>
    <property type="project" value="TreeGrafter"/>
</dbReference>
<dbReference type="GO" id="GO:0051015">
    <property type="term" value="F:actin filament binding"/>
    <property type="evidence" value="ECO:0007669"/>
    <property type="project" value="TreeGrafter"/>
</dbReference>
<evidence type="ECO:0000259" key="7">
    <source>
        <dbReference type="PROSITE" id="PS50002"/>
    </source>
</evidence>
<dbReference type="FunFam" id="2.30.30.40:FF:000046">
    <property type="entry name" value="Drebrin-like protein isoform B"/>
    <property type="match status" value="1"/>
</dbReference>
<feature type="domain" description="SH3" evidence="7">
    <location>
        <begin position="40"/>
        <end position="98"/>
    </location>
</feature>
<evidence type="ECO:0000256" key="4">
    <source>
        <dbReference type="ARBA" id="ARBA00023203"/>
    </source>
</evidence>
<sequence>MSPPERDQGTPELAVCFDEEEEDFVEENEVEEISENGQEVWNTCVRALYDYQAEDESEISFEPGDIISAVETVDKAWWQGCTKDGRQGLFPANYVETI</sequence>
<organism evidence="8 9">
    <name type="scientific">Oncorhynchus mykiss</name>
    <name type="common">Rainbow trout</name>
    <name type="synonym">Salmo gairdneri</name>
    <dbReference type="NCBI Taxonomy" id="8022"/>
    <lineage>
        <taxon>Eukaryota</taxon>
        <taxon>Metazoa</taxon>
        <taxon>Chordata</taxon>
        <taxon>Craniata</taxon>
        <taxon>Vertebrata</taxon>
        <taxon>Euteleostomi</taxon>
        <taxon>Actinopterygii</taxon>
        <taxon>Neopterygii</taxon>
        <taxon>Teleostei</taxon>
        <taxon>Protacanthopterygii</taxon>
        <taxon>Salmoniformes</taxon>
        <taxon>Salmonidae</taxon>
        <taxon>Salmoninae</taxon>
        <taxon>Oncorhynchus</taxon>
    </lineage>
</organism>
<dbReference type="SMART" id="SM00326">
    <property type="entry name" value="SH3"/>
    <property type="match status" value="1"/>
</dbReference>
<protein>
    <recommendedName>
        <fullName evidence="7">SH3 domain-containing protein</fullName>
    </recommendedName>
</protein>
<evidence type="ECO:0000256" key="1">
    <source>
        <dbReference type="ARBA" id="ARBA00004245"/>
    </source>
</evidence>
<dbReference type="GO" id="GO:0030027">
    <property type="term" value="C:lamellipodium"/>
    <property type="evidence" value="ECO:0007669"/>
    <property type="project" value="TreeGrafter"/>
</dbReference>
<dbReference type="InterPro" id="IPR001452">
    <property type="entry name" value="SH3_domain"/>
</dbReference>
<accession>A0A060X875</accession>
<evidence type="ECO:0000256" key="2">
    <source>
        <dbReference type="ARBA" id="ARBA00022443"/>
    </source>
</evidence>
<dbReference type="Pfam" id="PF00018">
    <property type="entry name" value="SH3_1"/>
    <property type="match status" value="1"/>
</dbReference>
<dbReference type="InterPro" id="IPR035717">
    <property type="entry name" value="Drebrin-like_SH3"/>
</dbReference>
<reference evidence="8" key="1">
    <citation type="journal article" date="2014" name="Nat. Commun.">
        <title>The rainbow trout genome provides novel insights into evolution after whole-genome duplication in vertebrates.</title>
        <authorList>
            <person name="Berthelot C."/>
            <person name="Brunet F."/>
            <person name="Chalopin D."/>
            <person name="Juanchich A."/>
            <person name="Bernard M."/>
            <person name="Noel B."/>
            <person name="Bento P."/>
            <person name="Da Silva C."/>
            <person name="Labadie K."/>
            <person name="Alberti A."/>
            <person name="Aury J.M."/>
            <person name="Louis A."/>
            <person name="Dehais P."/>
            <person name="Bardou P."/>
            <person name="Montfort J."/>
            <person name="Klopp C."/>
            <person name="Cabau C."/>
            <person name="Gaspin C."/>
            <person name="Thorgaard G.H."/>
            <person name="Boussaha M."/>
            <person name="Quillet E."/>
            <person name="Guyomard R."/>
            <person name="Galiana D."/>
            <person name="Bobe J."/>
            <person name="Volff J.N."/>
            <person name="Genet C."/>
            <person name="Wincker P."/>
            <person name="Jaillon O."/>
            <person name="Roest Crollius H."/>
            <person name="Guiguen Y."/>
        </authorList>
    </citation>
    <scope>NUCLEOTIDE SEQUENCE [LARGE SCALE GENOMIC DNA]</scope>
</reference>
<evidence type="ECO:0000256" key="6">
    <source>
        <dbReference type="PROSITE-ProRule" id="PRU00192"/>
    </source>
</evidence>
<dbReference type="InterPro" id="IPR036028">
    <property type="entry name" value="SH3-like_dom_sf"/>
</dbReference>
<dbReference type="STRING" id="8022.A0A060X875"/>
<evidence type="ECO:0000256" key="3">
    <source>
        <dbReference type="ARBA" id="ARBA00022490"/>
    </source>
</evidence>
<reference evidence="8" key="2">
    <citation type="submission" date="2014-03" db="EMBL/GenBank/DDBJ databases">
        <authorList>
            <person name="Genoscope - CEA"/>
        </authorList>
    </citation>
    <scope>NUCLEOTIDE SEQUENCE</scope>
</reference>
<evidence type="ECO:0000313" key="8">
    <source>
        <dbReference type="EMBL" id="CDQ73050.1"/>
    </source>
</evidence>
<dbReference type="CDD" id="cd11960">
    <property type="entry name" value="SH3_Abp1_eu"/>
    <property type="match status" value="1"/>
</dbReference>
<dbReference type="GO" id="GO:0098974">
    <property type="term" value="P:postsynaptic actin cytoskeleton organization"/>
    <property type="evidence" value="ECO:0007669"/>
    <property type="project" value="TreeGrafter"/>
</dbReference>
<dbReference type="Gene3D" id="2.30.30.40">
    <property type="entry name" value="SH3 Domains"/>
    <property type="match status" value="1"/>
</dbReference>
<dbReference type="PaxDb" id="8022-A0A060X875"/>
<dbReference type="EMBL" id="FR904875">
    <property type="protein sequence ID" value="CDQ73050.1"/>
    <property type="molecule type" value="Genomic_DNA"/>
</dbReference>
<evidence type="ECO:0000313" key="9">
    <source>
        <dbReference type="Proteomes" id="UP000193380"/>
    </source>
</evidence>
<keyword evidence="4" id="KW-0009">Actin-binding</keyword>
<dbReference type="GO" id="GO:0030833">
    <property type="term" value="P:regulation of actin filament polymerization"/>
    <property type="evidence" value="ECO:0007669"/>
    <property type="project" value="TreeGrafter"/>
</dbReference>
<dbReference type="GO" id="GO:0045773">
    <property type="term" value="P:positive regulation of axon extension"/>
    <property type="evidence" value="ECO:0007669"/>
    <property type="project" value="TreeGrafter"/>
</dbReference>